<dbReference type="GO" id="GO:0051539">
    <property type="term" value="F:4 iron, 4 sulfur cluster binding"/>
    <property type="evidence" value="ECO:0007669"/>
    <property type="project" value="TreeGrafter"/>
</dbReference>
<dbReference type="EMBL" id="CP034928">
    <property type="protein sequence ID" value="QAA77055.1"/>
    <property type="molecule type" value="Genomic_DNA"/>
</dbReference>
<dbReference type="AlphaFoldDB" id="A0A410FVB5"/>
<evidence type="ECO:0000256" key="4">
    <source>
        <dbReference type="ARBA" id="ARBA00023004"/>
    </source>
</evidence>
<dbReference type="KEGG" id="bih:BIP78_1289"/>
<dbReference type="GO" id="GO:0005524">
    <property type="term" value="F:ATP binding"/>
    <property type="evidence" value="ECO:0007669"/>
    <property type="project" value="UniProtKB-UniRule"/>
</dbReference>
<comment type="similarity">
    <text evidence="6">Belongs to the Mrp/NBP35 ATP-binding proteins family.</text>
</comment>
<keyword evidence="3 6" id="KW-0067">ATP-binding</keyword>
<evidence type="ECO:0000313" key="8">
    <source>
        <dbReference type="Proteomes" id="UP000287233"/>
    </source>
</evidence>
<dbReference type="PANTHER" id="PTHR42961">
    <property type="entry name" value="IRON-SULFUR PROTEIN NUBPL"/>
    <property type="match status" value="1"/>
</dbReference>
<evidence type="ECO:0000256" key="5">
    <source>
        <dbReference type="ARBA" id="ARBA00023014"/>
    </source>
</evidence>
<dbReference type="InterPro" id="IPR033756">
    <property type="entry name" value="YlxH/NBP35"/>
</dbReference>
<evidence type="ECO:0000313" key="7">
    <source>
        <dbReference type="EMBL" id="QAA77055.1"/>
    </source>
</evidence>
<dbReference type="HAMAP" id="MF_02040">
    <property type="entry name" value="Mrp_NBP35"/>
    <property type="match status" value="1"/>
</dbReference>
<gene>
    <name evidence="7" type="ORF">BIP78_1289</name>
</gene>
<keyword evidence="4 6" id="KW-0408">Iron</keyword>
<dbReference type="Gene3D" id="3.40.50.300">
    <property type="entry name" value="P-loop containing nucleotide triphosphate hydrolases"/>
    <property type="match status" value="1"/>
</dbReference>
<dbReference type="GO" id="GO:0016226">
    <property type="term" value="P:iron-sulfur cluster assembly"/>
    <property type="evidence" value="ECO:0007669"/>
    <property type="project" value="InterPro"/>
</dbReference>
<comment type="function">
    <text evidence="6">Binds and transfers iron-sulfur (Fe-S) clusters to target apoproteins. Can hydrolyze ATP.</text>
</comment>
<keyword evidence="6" id="KW-0378">Hydrolase</keyword>
<dbReference type="InterPro" id="IPR027417">
    <property type="entry name" value="P-loop_NTPase"/>
</dbReference>
<proteinExistence type="inferred from homology"/>
<protein>
    <recommendedName>
        <fullName evidence="6">Iron-sulfur cluster carrier protein</fullName>
    </recommendedName>
</protein>
<accession>A0A410FVB5</accession>
<dbReference type="Proteomes" id="UP000287233">
    <property type="component" value="Chromosome"/>
</dbReference>
<evidence type="ECO:0000256" key="6">
    <source>
        <dbReference type="HAMAP-Rule" id="MF_02040"/>
    </source>
</evidence>
<keyword evidence="1 6" id="KW-0479">Metal-binding</keyword>
<keyword evidence="5 6" id="KW-0411">Iron-sulfur</keyword>
<feature type="binding site" evidence="6">
    <location>
        <begin position="27"/>
        <end position="34"/>
    </location>
    <ligand>
        <name>ATP</name>
        <dbReference type="ChEBI" id="CHEBI:30616"/>
    </ligand>
</feature>
<dbReference type="GO" id="GO:0140663">
    <property type="term" value="F:ATP-dependent FeS chaperone activity"/>
    <property type="evidence" value="ECO:0007669"/>
    <property type="project" value="InterPro"/>
</dbReference>
<dbReference type="CDD" id="cd02037">
    <property type="entry name" value="Mrp_NBP35"/>
    <property type="match status" value="1"/>
</dbReference>
<dbReference type="SUPFAM" id="SSF52540">
    <property type="entry name" value="P-loop containing nucleoside triphosphate hydrolases"/>
    <property type="match status" value="1"/>
</dbReference>
<dbReference type="PANTHER" id="PTHR42961:SF2">
    <property type="entry name" value="IRON-SULFUR PROTEIN NUBPL"/>
    <property type="match status" value="1"/>
</dbReference>
<comment type="subunit">
    <text evidence="6">Homodimer.</text>
</comment>
<reference evidence="8" key="1">
    <citation type="submission" date="2018-12" db="EMBL/GenBank/DDBJ databases">
        <title>Complete genome sequence of an uncultured bacterium of the candidate phylum Bipolaricaulota.</title>
        <authorList>
            <person name="Kadnikov V.V."/>
            <person name="Mardanov A.V."/>
            <person name="Beletsky A.V."/>
            <person name="Frank Y.A."/>
            <person name="Karnachuk O.V."/>
            <person name="Ravin N.V."/>
        </authorList>
    </citation>
    <scope>NUCLEOTIDE SEQUENCE [LARGE SCALE GENOMIC DNA]</scope>
</reference>
<dbReference type="InterPro" id="IPR019591">
    <property type="entry name" value="Mrp/NBP35_ATP-bd"/>
</dbReference>
<dbReference type="Pfam" id="PF10609">
    <property type="entry name" value="ParA"/>
    <property type="match status" value="1"/>
</dbReference>
<evidence type="ECO:0000256" key="3">
    <source>
        <dbReference type="ARBA" id="ARBA00022840"/>
    </source>
</evidence>
<dbReference type="GO" id="GO:0046872">
    <property type="term" value="F:metal ion binding"/>
    <property type="evidence" value="ECO:0007669"/>
    <property type="project" value="UniProtKB-KW"/>
</dbReference>
<dbReference type="InterPro" id="IPR044304">
    <property type="entry name" value="NUBPL-like"/>
</dbReference>
<sequence length="282" mass="29176">MSAQSSGSEPTNATPSTPRHVVMVLSGKGGVGKSTVAVNVAVALAHRLDVGLLDADLHGPDVPKMLGIENQTMPIRDGKLFPVLTPHNLTVASIAFALPSRDAPIIWRGPLKMKAVQQLVEEVEWGPLDLLVVDLPPGTGDEALSVAQLAGKRAAAVVVTTPQEVALLDAAKAVTFARKVGVEKIGIVENMSTLVCPHCGGEIPLYGTGGGERLAAEMGTPFLGHIPLIPEVVRGGDEGRPAVLVPTAREPFLAVADAIWALVKAAPNASRDPASPNGGTRP</sequence>
<dbReference type="GO" id="GO:0016887">
    <property type="term" value="F:ATP hydrolysis activity"/>
    <property type="evidence" value="ECO:0007669"/>
    <property type="project" value="UniProtKB-UniRule"/>
</dbReference>
<name>A0A410FVB5_BIPS1</name>
<evidence type="ECO:0000256" key="1">
    <source>
        <dbReference type="ARBA" id="ARBA00022723"/>
    </source>
</evidence>
<organism evidence="7 8">
    <name type="scientific">Bipolaricaulis sibiricus</name>
    <dbReference type="NCBI Taxonomy" id="2501609"/>
    <lineage>
        <taxon>Bacteria</taxon>
        <taxon>Candidatus Bipolaricaulota</taxon>
        <taxon>Candidatus Bipolaricaulia</taxon>
        <taxon>Candidatus Bipolaricaulales</taxon>
        <taxon>Candidatus Bipolaricaulaceae</taxon>
        <taxon>Candidatus Bipolaricaulis</taxon>
    </lineage>
</organism>
<evidence type="ECO:0000256" key="2">
    <source>
        <dbReference type="ARBA" id="ARBA00022741"/>
    </source>
</evidence>
<dbReference type="FunFam" id="3.40.50.300:FF:001119">
    <property type="entry name" value="Iron-sulfur cluster carrier protein"/>
    <property type="match status" value="1"/>
</dbReference>
<keyword evidence="2 6" id="KW-0547">Nucleotide-binding</keyword>